<reference evidence="6" key="1">
    <citation type="submission" date="2023-02" db="EMBL/GenBank/DDBJ databases">
        <title>Actinomadura rubrobrunea NBRC 14622.</title>
        <authorList>
            <person name="Ichikawa N."/>
            <person name="Sato H."/>
            <person name="Tonouchi N."/>
        </authorList>
    </citation>
    <scope>NUCLEOTIDE SEQUENCE</scope>
    <source>
        <strain evidence="6">NBRC 14622</strain>
    </source>
</reference>
<dbReference type="GO" id="GO:0003700">
    <property type="term" value="F:DNA-binding transcription factor activity"/>
    <property type="evidence" value="ECO:0007669"/>
    <property type="project" value="InterPro"/>
</dbReference>
<feature type="compositionally biased region" description="Basic and acidic residues" evidence="4">
    <location>
        <begin position="105"/>
        <end position="114"/>
    </location>
</feature>
<dbReference type="Proteomes" id="UP001165124">
    <property type="component" value="Unassembled WGS sequence"/>
</dbReference>
<dbReference type="InterPro" id="IPR036390">
    <property type="entry name" value="WH_DNA-bd_sf"/>
</dbReference>
<gene>
    <name evidence="6" type="ORF">Arub01_29760</name>
</gene>
<dbReference type="SMART" id="SM00345">
    <property type="entry name" value="HTH_GNTR"/>
    <property type="match status" value="1"/>
</dbReference>
<evidence type="ECO:0000256" key="2">
    <source>
        <dbReference type="ARBA" id="ARBA00023125"/>
    </source>
</evidence>
<dbReference type="PANTHER" id="PTHR44846">
    <property type="entry name" value="MANNOSYL-D-GLYCERATE TRANSPORT/METABOLISM SYSTEM REPRESSOR MNGR-RELATED"/>
    <property type="match status" value="1"/>
</dbReference>
<feature type="domain" description="HTH gntR-type" evidence="5">
    <location>
        <begin position="25"/>
        <end position="93"/>
    </location>
</feature>
<keyword evidence="2" id="KW-0238">DNA-binding</keyword>
<name>A0A9W6PW35_9ACTN</name>
<feature type="region of interest" description="Disordered" evidence="4">
    <location>
        <begin position="86"/>
        <end position="114"/>
    </location>
</feature>
<keyword evidence="1" id="KW-0805">Transcription regulation</keyword>
<proteinExistence type="predicted"/>
<keyword evidence="3" id="KW-0804">Transcription</keyword>
<evidence type="ECO:0000256" key="1">
    <source>
        <dbReference type="ARBA" id="ARBA00023015"/>
    </source>
</evidence>
<keyword evidence="7" id="KW-1185">Reference proteome</keyword>
<organism evidence="6 7">
    <name type="scientific">Actinomadura rubrobrunea</name>
    <dbReference type="NCBI Taxonomy" id="115335"/>
    <lineage>
        <taxon>Bacteria</taxon>
        <taxon>Bacillati</taxon>
        <taxon>Actinomycetota</taxon>
        <taxon>Actinomycetes</taxon>
        <taxon>Streptosporangiales</taxon>
        <taxon>Thermomonosporaceae</taxon>
        <taxon>Actinomadura</taxon>
    </lineage>
</organism>
<sequence length="114" mass="12860">MNNMHTMKHQVSVHTVVCMDLTDPRPLRDQVVAYIEDGIRSGRWPVGSRIPTMEELARETDVGSRTVAKAVRILRERRVLRGMGGRGTYVLRVPKENEEDPADTEDGKDGDTDD</sequence>
<evidence type="ECO:0000313" key="7">
    <source>
        <dbReference type="Proteomes" id="UP001165124"/>
    </source>
</evidence>
<accession>A0A9W6PW35</accession>
<dbReference type="SUPFAM" id="SSF46785">
    <property type="entry name" value="Winged helix' DNA-binding domain"/>
    <property type="match status" value="1"/>
</dbReference>
<protein>
    <recommendedName>
        <fullName evidence="5">HTH gntR-type domain-containing protein</fullName>
    </recommendedName>
</protein>
<evidence type="ECO:0000259" key="5">
    <source>
        <dbReference type="PROSITE" id="PS50949"/>
    </source>
</evidence>
<dbReference type="PROSITE" id="PS50949">
    <property type="entry name" value="HTH_GNTR"/>
    <property type="match status" value="1"/>
</dbReference>
<evidence type="ECO:0000256" key="3">
    <source>
        <dbReference type="ARBA" id="ARBA00023163"/>
    </source>
</evidence>
<comment type="caution">
    <text evidence="6">The sequence shown here is derived from an EMBL/GenBank/DDBJ whole genome shotgun (WGS) entry which is preliminary data.</text>
</comment>
<dbReference type="InterPro" id="IPR000524">
    <property type="entry name" value="Tscrpt_reg_HTH_GntR"/>
</dbReference>
<dbReference type="GO" id="GO:0003677">
    <property type="term" value="F:DNA binding"/>
    <property type="evidence" value="ECO:0007669"/>
    <property type="project" value="UniProtKB-KW"/>
</dbReference>
<evidence type="ECO:0000256" key="4">
    <source>
        <dbReference type="SAM" id="MobiDB-lite"/>
    </source>
</evidence>
<dbReference type="Pfam" id="PF00392">
    <property type="entry name" value="GntR"/>
    <property type="match status" value="1"/>
</dbReference>
<dbReference type="CDD" id="cd07377">
    <property type="entry name" value="WHTH_GntR"/>
    <property type="match status" value="1"/>
</dbReference>
<evidence type="ECO:0000313" key="6">
    <source>
        <dbReference type="EMBL" id="GLW64732.1"/>
    </source>
</evidence>
<dbReference type="InterPro" id="IPR050679">
    <property type="entry name" value="Bact_HTH_transcr_reg"/>
</dbReference>
<dbReference type="AlphaFoldDB" id="A0A9W6PW35"/>
<dbReference type="InterPro" id="IPR036388">
    <property type="entry name" value="WH-like_DNA-bd_sf"/>
</dbReference>
<dbReference type="EMBL" id="BSRZ01000006">
    <property type="protein sequence ID" value="GLW64732.1"/>
    <property type="molecule type" value="Genomic_DNA"/>
</dbReference>
<dbReference type="Gene3D" id="1.10.10.10">
    <property type="entry name" value="Winged helix-like DNA-binding domain superfamily/Winged helix DNA-binding domain"/>
    <property type="match status" value="1"/>
</dbReference>